<feature type="compositionally biased region" description="Pro residues" evidence="1">
    <location>
        <begin position="198"/>
        <end position="215"/>
    </location>
</feature>
<feature type="transmembrane region" description="Helical" evidence="2">
    <location>
        <begin position="152"/>
        <end position="175"/>
    </location>
</feature>
<protein>
    <recommendedName>
        <fullName evidence="5">Transmembrane protein</fullName>
    </recommendedName>
</protein>
<name>A0AAX6M8C6_9PEZI</name>
<keyword evidence="4" id="KW-1185">Reference proteome</keyword>
<accession>A0AAX6M8C6</accession>
<proteinExistence type="predicted"/>
<evidence type="ECO:0000256" key="2">
    <source>
        <dbReference type="SAM" id="Phobius"/>
    </source>
</evidence>
<comment type="caution">
    <text evidence="3">The sequence shown here is derived from an EMBL/GenBank/DDBJ whole genome shotgun (WGS) entry which is preliminary data.</text>
</comment>
<reference evidence="3 4" key="1">
    <citation type="journal article" date="2024" name="Front Chem Biol">
        <title>Unveiling the potential of Daldinia eschscholtzii MFLUCC 19-0629 through bioactivity and bioinformatics studies for enhanced sustainable agriculture production.</title>
        <authorList>
            <person name="Brooks S."/>
            <person name="Weaver J.A."/>
            <person name="Klomchit A."/>
            <person name="Alharthi S.A."/>
            <person name="Onlamun T."/>
            <person name="Nurani R."/>
            <person name="Vong T.K."/>
            <person name="Alberti F."/>
            <person name="Greco C."/>
        </authorList>
    </citation>
    <scope>NUCLEOTIDE SEQUENCE [LARGE SCALE GENOMIC DNA]</scope>
    <source>
        <strain evidence="3">MFLUCC 19-0629</strain>
    </source>
</reference>
<dbReference type="AlphaFoldDB" id="A0AAX6M8C6"/>
<dbReference type="Proteomes" id="UP001369815">
    <property type="component" value="Unassembled WGS sequence"/>
</dbReference>
<keyword evidence="2" id="KW-1133">Transmembrane helix</keyword>
<organism evidence="3 4">
    <name type="scientific">Daldinia eschscholtzii</name>
    <dbReference type="NCBI Taxonomy" id="292717"/>
    <lineage>
        <taxon>Eukaryota</taxon>
        <taxon>Fungi</taxon>
        <taxon>Dikarya</taxon>
        <taxon>Ascomycota</taxon>
        <taxon>Pezizomycotina</taxon>
        <taxon>Sordariomycetes</taxon>
        <taxon>Xylariomycetidae</taxon>
        <taxon>Xylariales</taxon>
        <taxon>Hypoxylaceae</taxon>
        <taxon>Daldinia</taxon>
    </lineage>
</organism>
<evidence type="ECO:0000313" key="3">
    <source>
        <dbReference type="EMBL" id="KAK6948637.1"/>
    </source>
</evidence>
<feature type="transmembrane region" description="Helical" evidence="2">
    <location>
        <begin position="108"/>
        <end position="132"/>
    </location>
</feature>
<feature type="region of interest" description="Disordered" evidence="1">
    <location>
        <begin position="196"/>
        <end position="275"/>
    </location>
</feature>
<sequence>MAKARSKCWCSSSQDPQGKDSWFKSPRNTSVTIDSTINGKSKPSGYDSNSLITILRSSQCFTAIMVLILYVFTSSVPIFWLIFYTVALCVIAGAWSIFALFLRHHWSILLVIPEIVITVAWIVLFAMSSLSTPNESKEFTFQLSLMAIEASMVLWLQTFFLVITPFFHMIMPCLFQVRSRGGNSFDEGGAREMQMFPPGGPPDPSCPSPGWPLPPEGLVYPPMDGPGGPGRAIGMPRQTAPGQMPPRRETAKSRKNRPPPKRPVSSSSLSDWENY</sequence>
<dbReference type="EMBL" id="JBANMG010000010">
    <property type="protein sequence ID" value="KAK6948637.1"/>
    <property type="molecule type" value="Genomic_DNA"/>
</dbReference>
<keyword evidence="2" id="KW-0472">Membrane</keyword>
<keyword evidence="2" id="KW-0812">Transmembrane</keyword>
<evidence type="ECO:0000256" key="1">
    <source>
        <dbReference type="SAM" id="MobiDB-lite"/>
    </source>
</evidence>
<feature type="region of interest" description="Disordered" evidence="1">
    <location>
        <begin position="1"/>
        <end position="26"/>
    </location>
</feature>
<evidence type="ECO:0008006" key="5">
    <source>
        <dbReference type="Google" id="ProtNLM"/>
    </source>
</evidence>
<feature type="transmembrane region" description="Helical" evidence="2">
    <location>
        <begin position="50"/>
        <end position="72"/>
    </location>
</feature>
<gene>
    <name evidence="3" type="ORF">Daesc_010407</name>
</gene>
<feature type="compositionally biased region" description="Low complexity" evidence="1">
    <location>
        <begin position="263"/>
        <end position="275"/>
    </location>
</feature>
<evidence type="ECO:0000313" key="4">
    <source>
        <dbReference type="Proteomes" id="UP001369815"/>
    </source>
</evidence>
<feature type="transmembrane region" description="Helical" evidence="2">
    <location>
        <begin position="78"/>
        <end position="101"/>
    </location>
</feature>